<organism evidence="6 7">
    <name type="scientific">Symbiochloris irregularis</name>
    <dbReference type="NCBI Taxonomy" id="706552"/>
    <lineage>
        <taxon>Eukaryota</taxon>
        <taxon>Viridiplantae</taxon>
        <taxon>Chlorophyta</taxon>
        <taxon>core chlorophytes</taxon>
        <taxon>Trebouxiophyceae</taxon>
        <taxon>Trebouxiales</taxon>
        <taxon>Trebouxiaceae</taxon>
        <taxon>Symbiochloris</taxon>
    </lineage>
</organism>
<protein>
    <recommendedName>
        <fullName evidence="5">DNA mismatch repair proteins mutS family domain-containing protein</fullName>
    </recommendedName>
</protein>
<dbReference type="Gene3D" id="3.40.50.300">
    <property type="entry name" value="P-loop containing nucleotide triphosphate hydrolases"/>
    <property type="match status" value="2"/>
</dbReference>
<comment type="similarity">
    <text evidence="1">Belongs to the DNA mismatch repair MutS family.</text>
</comment>
<dbReference type="AlphaFoldDB" id="A0AAW1PV52"/>
<dbReference type="PANTHER" id="PTHR11361">
    <property type="entry name" value="DNA MISMATCH REPAIR PROTEIN MUTS FAMILY MEMBER"/>
    <property type="match status" value="1"/>
</dbReference>
<proteinExistence type="inferred from homology"/>
<dbReference type="GO" id="GO:0005524">
    <property type="term" value="F:ATP binding"/>
    <property type="evidence" value="ECO:0007669"/>
    <property type="project" value="UniProtKB-KW"/>
</dbReference>
<dbReference type="SUPFAM" id="SSF52540">
    <property type="entry name" value="P-loop containing nucleoside triphosphate hydrolases"/>
    <property type="match status" value="1"/>
</dbReference>
<dbReference type="GO" id="GO:0030983">
    <property type="term" value="F:mismatched DNA binding"/>
    <property type="evidence" value="ECO:0007669"/>
    <property type="project" value="InterPro"/>
</dbReference>
<keyword evidence="7" id="KW-1185">Reference proteome</keyword>
<dbReference type="GO" id="GO:0005634">
    <property type="term" value="C:nucleus"/>
    <property type="evidence" value="ECO:0007669"/>
    <property type="project" value="TreeGrafter"/>
</dbReference>
<dbReference type="EMBL" id="JALJOQ010000010">
    <property type="protein sequence ID" value="KAK9812033.1"/>
    <property type="molecule type" value="Genomic_DNA"/>
</dbReference>
<evidence type="ECO:0000313" key="7">
    <source>
        <dbReference type="Proteomes" id="UP001465755"/>
    </source>
</evidence>
<keyword evidence="3" id="KW-0067">ATP-binding</keyword>
<evidence type="ECO:0000259" key="5">
    <source>
        <dbReference type="PROSITE" id="PS00486"/>
    </source>
</evidence>
<dbReference type="InterPro" id="IPR045076">
    <property type="entry name" value="MutS"/>
</dbReference>
<dbReference type="Proteomes" id="UP001465755">
    <property type="component" value="Unassembled WGS sequence"/>
</dbReference>
<dbReference type="GO" id="GO:0006298">
    <property type="term" value="P:mismatch repair"/>
    <property type="evidence" value="ECO:0007669"/>
    <property type="project" value="InterPro"/>
</dbReference>
<gene>
    <name evidence="6" type="ORF">WJX73_010446</name>
</gene>
<evidence type="ECO:0000256" key="3">
    <source>
        <dbReference type="ARBA" id="ARBA00022840"/>
    </source>
</evidence>
<dbReference type="PANTHER" id="PTHR11361:SF20">
    <property type="entry name" value="MUTS PROTEIN HOMOLOG 5"/>
    <property type="match status" value="1"/>
</dbReference>
<dbReference type="GO" id="GO:0140664">
    <property type="term" value="F:ATP-dependent DNA damage sensor activity"/>
    <property type="evidence" value="ECO:0007669"/>
    <property type="project" value="InterPro"/>
</dbReference>
<comment type="caution">
    <text evidence="6">The sequence shown here is derived from an EMBL/GenBank/DDBJ whole genome shotgun (WGS) entry which is preliminary data.</text>
</comment>
<dbReference type="Pfam" id="PF00488">
    <property type="entry name" value="MutS_V"/>
    <property type="match status" value="1"/>
</dbReference>
<dbReference type="GO" id="GO:0051026">
    <property type="term" value="P:chiasma assembly"/>
    <property type="evidence" value="ECO:0007669"/>
    <property type="project" value="TreeGrafter"/>
</dbReference>
<keyword evidence="4" id="KW-0238">DNA-binding</keyword>
<dbReference type="PROSITE" id="PS00486">
    <property type="entry name" value="DNA_MISMATCH_REPAIR_2"/>
    <property type="match status" value="1"/>
</dbReference>
<evidence type="ECO:0000256" key="4">
    <source>
        <dbReference type="ARBA" id="ARBA00023125"/>
    </source>
</evidence>
<evidence type="ECO:0000256" key="2">
    <source>
        <dbReference type="ARBA" id="ARBA00022741"/>
    </source>
</evidence>
<reference evidence="6 7" key="1">
    <citation type="journal article" date="2024" name="Nat. Commun.">
        <title>Phylogenomics reveals the evolutionary origins of lichenization in chlorophyte algae.</title>
        <authorList>
            <person name="Puginier C."/>
            <person name="Libourel C."/>
            <person name="Otte J."/>
            <person name="Skaloud P."/>
            <person name="Haon M."/>
            <person name="Grisel S."/>
            <person name="Petersen M."/>
            <person name="Berrin J.G."/>
            <person name="Delaux P.M."/>
            <person name="Dal Grande F."/>
            <person name="Keller J."/>
        </authorList>
    </citation>
    <scope>NUCLEOTIDE SEQUENCE [LARGE SCALE GENOMIC DNA]</scope>
    <source>
        <strain evidence="6 7">SAG 2036</strain>
    </source>
</reference>
<evidence type="ECO:0000313" key="6">
    <source>
        <dbReference type="EMBL" id="KAK9812033.1"/>
    </source>
</evidence>
<evidence type="ECO:0000256" key="1">
    <source>
        <dbReference type="ARBA" id="ARBA00006271"/>
    </source>
</evidence>
<name>A0AAW1PV52_9CHLO</name>
<dbReference type="InterPro" id="IPR027417">
    <property type="entry name" value="P-loop_NTPase"/>
</dbReference>
<feature type="domain" description="DNA mismatch repair proteins mutS family" evidence="5">
    <location>
        <begin position="87"/>
        <end position="103"/>
    </location>
</feature>
<dbReference type="InterPro" id="IPR000432">
    <property type="entry name" value="DNA_mismatch_repair_MutS_C"/>
</dbReference>
<sequence>MTTNNELRIEGGRHMLTELVVDTCIPNDTVMAPDAGRIQVITGPNFSGKSCYAKQVGIIVLLAHIGSFVPAAKALVSAMLRSATSRSLCLIDEFGKGTLSNDGVGLLCATLRHFVQQEQPSKVIACTHYSQVLDERFLPRHMLLSFFTMNVLVDKVDGDHEEVSDSDIVFLYRLVPGYAAPSFASVQDFLQSMNRAVKHQ</sequence>
<accession>A0AAW1PV52</accession>
<dbReference type="SMART" id="SM00534">
    <property type="entry name" value="MUTSac"/>
    <property type="match status" value="1"/>
</dbReference>
<keyword evidence="2" id="KW-0547">Nucleotide-binding</keyword>